<gene>
    <name evidence="4" type="ORF">MMAD_46700</name>
</gene>
<dbReference type="InterPro" id="IPR029016">
    <property type="entry name" value="GAF-like_dom_sf"/>
</dbReference>
<sequence length="236" mass="24801">MTTIEESLVEAIGDATGVAAADRLCEACVGLLDVDGAAVSLVFDGANVGTFGVSGPSARMYDEVQFVMGEGPCLESVARRAPVMVDDLADPAESRWPGYGAAMIEHDIRGVYAIPVVVAGEYIGALDLFRATPNGLVPEQIAGMAVAAALMRHPLVDLLNRDMQAAVADPDSNEWAELNAFTRTEVSQATGMLMAQLGIDAAGALARLRAYAYADGRSATSVARDVIDRRLRLDAD</sequence>
<evidence type="ECO:0000313" key="4">
    <source>
        <dbReference type="EMBL" id="BBZ30375.1"/>
    </source>
</evidence>
<evidence type="ECO:0000256" key="1">
    <source>
        <dbReference type="ARBA" id="ARBA00023015"/>
    </source>
</evidence>
<dbReference type="PROSITE" id="PS50921">
    <property type="entry name" value="ANTAR"/>
    <property type="match status" value="1"/>
</dbReference>
<dbReference type="Proteomes" id="UP000466517">
    <property type="component" value="Chromosome"/>
</dbReference>
<dbReference type="InterPro" id="IPR003018">
    <property type="entry name" value="GAF"/>
</dbReference>
<reference evidence="4 5" key="1">
    <citation type="journal article" date="2019" name="Emerg. Microbes Infect.">
        <title>Comprehensive subspecies identification of 175 nontuberculous mycobacteria species based on 7547 genomic profiles.</title>
        <authorList>
            <person name="Matsumoto Y."/>
            <person name="Kinjo T."/>
            <person name="Motooka D."/>
            <person name="Nabeya D."/>
            <person name="Jung N."/>
            <person name="Uechi K."/>
            <person name="Horii T."/>
            <person name="Iida T."/>
            <person name="Fujita J."/>
            <person name="Nakamura S."/>
        </authorList>
    </citation>
    <scope>NUCLEOTIDE SEQUENCE [LARGE SCALE GENOMIC DNA]</scope>
    <source>
        <strain evidence="4 5">JCM 13574</strain>
    </source>
</reference>
<dbReference type="KEGG" id="mmag:MMAD_46700"/>
<dbReference type="AlphaFoldDB" id="A0A7I7XMG6"/>
<dbReference type="Pfam" id="PF03861">
    <property type="entry name" value="ANTAR"/>
    <property type="match status" value="1"/>
</dbReference>
<keyword evidence="1" id="KW-0805">Transcription regulation</keyword>
<dbReference type="RefSeq" id="WP_163741631.1">
    <property type="nucleotide sequence ID" value="NZ_AP022610.1"/>
</dbReference>
<evidence type="ECO:0000259" key="3">
    <source>
        <dbReference type="PROSITE" id="PS50921"/>
    </source>
</evidence>
<protein>
    <submittedName>
        <fullName evidence="4">GAF domain-containing protein</fullName>
    </submittedName>
</protein>
<dbReference type="InterPro" id="IPR005561">
    <property type="entry name" value="ANTAR"/>
</dbReference>
<dbReference type="InterPro" id="IPR036388">
    <property type="entry name" value="WH-like_DNA-bd_sf"/>
</dbReference>
<dbReference type="EMBL" id="AP022610">
    <property type="protein sequence ID" value="BBZ30375.1"/>
    <property type="molecule type" value="Genomic_DNA"/>
</dbReference>
<proteinExistence type="predicted"/>
<evidence type="ECO:0000313" key="5">
    <source>
        <dbReference type="Proteomes" id="UP000466517"/>
    </source>
</evidence>
<keyword evidence="2" id="KW-0804">Transcription</keyword>
<keyword evidence="5" id="KW-1185">Reference proteome</keyword>
<dbReference type="Pfam" id="PF13185">
    <property type="entry name" value="GAF_2"/>
    <property type="match status" value="1"/>
</dbReference>
<accession>A0A7I7XMG6</accession>
<dbReference type="Gene3D" id="1.10.10.10">
    <property type="entry name" value="Winged helix-like DNA-binding domain superfamily/Winged helix DNA-binding domain"/>
    <property type="match status" value="1"/>
</dbReference>
<dbReference type="SUPFAM" id="SSF55781">
    <property type="entry name" value="GAF domain-like"/>
    <property type="match status" value="1"/>
</dbReference>
<dbReference type="Gene3D" id="3.30.450.40">
    <property type="match status" value="1"/>
</dbReference>
<organism evidence="4 5">
    <name type="scientific">Mycolicibacterium madagascariense</name>
    <dbReference type="NCBI Taxonomy" id="212765"/>
    <lineage>
        <taxon>Bacteria</taxon>
        <taxon>Bacillati</taxon>
        <taxon>Actinomycetota</taxon>
        <taxon>Actinomycetes</taxon>
        <taxon>Mycobacteriales</taxon>
        <taxon>Mycobacteriaceae</taxon>
        <taxon>Mycolicibacterium</taxon>
    </lineage>
</organism>
<dbReference type="SMART" id="SM01012">
    <property type="entry name" value="ANTAR"/>
    <property type="match status" value="1"/>
</dbReference>
<name>A0A7I7XMG6_9MYCO</name>
<dbReference type="GO" id="GO:0003723">
    <property type="term" value="F:RNA binding"/>
    <property type="evidence" value="ECO:0007669"/>
    <property type="project" value="InterPro"/>
</dbReference>
<feature type="domain" description="ANTAR" evidence="3">
    <location>
        <begin position="166"/>
        <end position="227"/>
    </location>
</feature>
<evidence type="ECO:0000256" key="2">
    <source>
        <dbReference type="ARBA" id="ARBA00023163"/>
    </source>
</evidence>